<feature type="compositionally biased region" description="Pro residues" evidence="1">
    <location>
        <begin position="103"/>
        <end position="117"/>
    </location>
</feature>
<dbReference type="AlphaFoldDB" id="A0A226DY86"/>
<sequence length="267" mass="29690">MNKIDETMPPAKIEEEVTTLFHLSMPRNWRNSITNPPDLGFQVHFHQSPNEEQRLTIKTFWNDVHLGSYAQLDFDLGLTISDWSRSPCRRQIGGLLYNAQHSPSPPPRPPPPPPPPISQAIPEEDEEEEEEGDEGDSRFLKFHAPPPNDLQLSNLLRLAFDCPFPEGKGGLVPTALNDGPSSFIPLSECPDIDGDGDPPLRMGTDDDAIVESCFSLALNSDNIAQTFAQAIINNLEGKSDEEIEELLDKKKDLIDTDKKSRDDGNAL</sequence>
<proteinExistence type="predicted"/>
<accession>A0A226DY86</accession>
<comment type="caution">
    <text evidence="2">The sequence shown here is derived from an EMBL/GenBank/DDBJ whole genome shotgun (WGS) entry which is preliminary data.</text>
</comment>
<protein>
    <submittedName>
        <fullName evidence="2">Uncharacterized protein</fullName>
    </submittedName>
</protein>
<name>A0A226DY86_FOLCA</name>
<reference evidence="2 3" key="1">
    <citation type="submission" date="2015-12" db="EMBL/GenBank/DDBJ databases">
        <title>The genome of Folsomia candida.</title>
        <authorList>
            <person name="Faddeeva A."/>
            <person name="Derks M.F."/>
            <person name="Anvar Y."/>
            <person name="Smit S."/>
            <person name="Van Straalen N."/>
            <person name="Roelofs D."/>
        </authorList>
    </citation>
    <scope>NUCLEOTIDE SEQUENCE [LARGE SCALE GENOMIC DNA]</scope>
    <source>
        <strain evidence="2 3">VU population</strain>
        <tissue evidence="2">Whole body</tissue>
    </source>
</reference>
<dbReference type="Proteomes" id="UP000198287">
    <property type="component" value="Unassembled WGS sequence"/>
</dbReference>
<dbReference type="EMBL" id="LNIX01000009">
    <property type="protein sequence ID" value="OXA50435.1"/>
    <property type="molecule type" value="Genomic_DNA"/>
</dbReference>
<dbReference type="OrthoDB" id="337464at2759"/>
<gene>
    <name evidence="2" type="ORF">Fcan01_15188</name>
</gene>
<keyword evidence="3" id="KW-1185">Reference proteome</keyword>
<evidence type="ECO:0000313" key="2">
    <source>
        <dbReference type="EMBL" id="OXA50435.1"/>
    </source>
</evidence>
<evidence type="ECO:0000256" key="1">
    <source>
        <dbReference type="SAM" id="MobiDB-lite"/>
    </source>
</evidence>
<evidence type="ECO:0000313" key="3">
    <source>
        <dbReference type="Proteomes" id="UP000198287"/>
    </source>
</evidence>
<organism evidence="2 3">
    <name type="scientific">Folsomia candida</name>
    <name type="common">Springtail</name>
    <dbReference type="NCBI Taxonomy" id="158441"/>
    <lineage>
        <taxon>Eukaryota</taxon>
        <taxon>Metazoa</taxon>
        <taxon>Ecdysozoa</taxon>
        <taxon>Arthropoda</taxon>
        <taxon>Hexapoda</taxon>
        <taxon>Collembola</taxon>
        <taxon>Entomobryomorpha</taxon>
        <taxon>Isotomoidea</taxon>
        <taxon>Isotomidae</taxon>
        <taxon>Proisotominae</taxon>
        <taxon>Folsomia</taxon>
    </lineage>
</organism>
<feature type="compositionally biased region" description="Acidic residues" evidence="1">
    <location>
        <begin position="122"/>
        <end position="134"/>
    </location>
</feature>
<feature type="region of interest" description="Disordered" evidence="1">
    <location>
        <begin position="97"/>
        <end position="144"/>
    </location>
</feature>